<feature type="region of interest" description="Disordered" evidence="1">
    <location>
        <begin position="294"/>
        <end position="332"/>
    </location>
</feature>
<dbReference type="RefSeq" id="XP_006673092.1">
    <property type="nucleotide sequence ID" value="XM_006673029.1"/>
</dbReference>
<dbReference type="AlphaFoldDB" id="G3JP27"/>
<dbReference type="InParanoid" id="G3JP27"/>
<feature type="compositionally biased region" description="Low complexity" evidence="1">
    <location>
        <begin position="86"/>
        <end position="101"/>
    </location>
</feature>
<feature type="compositionally biased region" description="Acidic residues" evidence="1">
    <location>
        <begin position="69"/>
        <end position="78"/>
    </location>
</feature>
<proteinExistence type="predicted"/>
<feature type="chain" id="PRO_5003446429" evidence="3">
    <location>
        <begin position="21"/>
        <end position="396"/>
    </location>
</feature>
<dbReference type="Proteomes" id="UP000001610">
    <property type="component" value="Unassembled WGS sequence"/>
</dbReference>
<dbReference type="KEGG" id="cmt:CCM_07889"/>
<organism evidence="4 5">
    <name type="scientific">Cordyceps militaris (strain CM01)</name>
    <name type="common">Caterpillar fungus</name>
    <dbReference type="NCBI Taxonomy" id="983644"/>
    <lineage>
        <taxon>Eukaryota</taxon>
        <taxon>Fungi</taxon>
        <taxon>Dikarya</taxon>
        <taxon>Ascomycota</taxon>
        <taxon>Pezizomycotina</taxon>
        <taxon>Sordariomycetes</taxon>
        <taxon>Hypocreomycetidae</taxon>
        <taxon>Hypocreales</taxon>
        <taxon>Cordycipitaceae</taxon>
        <taxon>Cordyceps</taxon>
    </lineage>
</organism>
<keyword evidence="5" id="KW-1185">Reference proteome</keyword>
<feature type="compositionally biased region" description="Basic and acidic residues" evidence="1">
    <location>
        <begin position="387"/>
        <end position="396"/>
    </location>
</feature>
<dbReference type="HOGENOM" id="CLU_696419_0_0_1"/>
<sequence length="396" mass="40294">MKYTALAVTAAGLVAAVAAGQPDAKAWTPATQTKPPVAGFTLRPTPAVRLPRAGLNLRNDNHNNNNNDNDNDDDDEDDRAGKITHGTVAATGSSSGSSTNAPRPSNTCGWDQNGGGFYACADAKATCRYSNDVVGCCTGDNCKKIPKKCVAQSNNCDSDDNGGTLCCRQASAPACYTWLIPTSTDGKQSTFSMFACTDKAGTGTLLPTDPASASTTTTSSSTAGGGKSNIGAIVGGVIGGLLGLLAIALFIWYVLRQRRRGRAENAAAAAARDGDEKPAAQTYADVYGAVPRRKAVPSGTEETLLRDRSVTTSSGGGWSAAAREGTASPQEHLAYSVSSGSTAGTGVVSSLSSAPPPLAGVVEAPDTAVANTADSPVEVPGTTVTRESMHSRAELA</sequence>
<dbReference type="VEuPathDB" id="FungiDB:CCM_07889"/>
<keyword evidence="2" id="KW-1133">Transmembrane helix</keyword>
<dbReference type="OrthoDB" id="4870414at2759"/>
<dbReference type="eggNOG" id="ENOG502QRH7">
    <property type="taxonomic scope" value="Eukaryota"/>
</dbReference>
<name>G3JP27_CORMM</name>
<dbReference type="OMA" id="APACYTW"/>
<reference evidence="4 5" key="1">
    <citation type="journal article" date="2011" name="Genome Biol.">
        <title>Genome sequence of the insect pathogenic fungus Cordyceps militaris, a valued traditional Chinese medicine.</title>
        <authorList>
            <person name="Zheng P."/>
            <person name="Xia Y."/>
            <person name="Xiao G."/>
            <person name="Xiong C."/>
            <person name="Hu X."/>
            <person name="Zhang S."/>
            <person name="Zheng H."/>
            <person name="Huang Y."/>
            <person name="Zhou Y."/>
            <person name="Wang S."/>
            <person name="Zhao G.P."/>
            <person name="Liu X."/>
            <person name="St Leger R.J."/>
            <person name="Wang C."/>
        </authorList>
    </citation>
    <scope>NUCLEOTIDE SEQUENCE [LARGE SCALE GENOMIC DNA]</scope>
    <source>
        <strain evidence="4 5">CM01</strain>
    </source>
</reference>
<keyword evidence="2" id="KW-0472">Membrane</keyword>
<evidence type="ECO:0000256" key="1">
    <source>
        <dbReference type="SAM" id="MobiDB-lite"/>
    </source>
</evidence>
<feature type="signal peptide" evidence="3">
    <location>
        <begin position="1"/>
        <end position="20"/>
    </location>
</feature>
<evidence type="ECO:0000313" key="5">
    <source>
        <dbReference type="Proteomes" id="UP000001610"/>
    </source>
</evidence>
<dbReference type="EMBL" id="JH126404">
    <property type="protein sequence ID" value="EGX89637.1"/>
    <property type="molecule type" value="Genomic_DNA"/>
</dbReference>
<feature type="region of interest" description="Disordered" evidence="1">
    <location>
        <begin position="369"/>
        <end position="396"/>
    </location>
</feature>
<keyword evidence="3" id="KW-0732">Signal</keyword>
<feature type="region of interest" description="Disordered" evidence="1">
    <location>
        <begin position="22"/>
        <end position="106"/>
    </location>
</feature>
<accession>G3JP27</accession>
<dbReference type="GeneID" id="18169899"/>
<evidence type="ECO:0000256" key="2">
    <source>
        <dbReference type="SAM" id="Phobius"/>
    </source>
</evidence>
<evidence type="ECO:0000313" key="4">
    <source>
        <dbReference type="EMBL" id="EGX89637.1"/>
    </source>
</evidence>
<evidence type="ECO:0000256" key="3">
    <source>
        <dbReference type="SAM" id="SignalP"/>
    </source>
</evidence>
<keyword evidence="2" id="KW-0812">Transmembrane</keyword>
<protein>
    <submittedName>
        <fullName evidence="4">Uncharacterized protein</fullName>
    </submittedName>
</protein>
<dbReference type="STRING" id="983644.G3JP27"/>
<gene>
    <name evidence="4" type="ORF">CCM_07889</name>
</gene>
<feature type="transmembrane region" description="Helical" evidence="2">
    <location>
        <begin position="230"/>
        <end position="255"/>
    </location>
</feature>